<dbReference type="EMBL" id="JAHQCR010000047">
    <property type="protein sequence ID" value="MBU9722063.1"/>
    <property type="molecule type" value="Genomic_DNA"/>
</dbReference>
<dbReference type="RefSeq" id="WP_176371380.1">
    <property type="nucleotide sequence ID" value="NZ_JAHQCR010000047.1"/>
</dbReference>
<proteinExistence type="predicted"/>
<dbReference type="Proteomes" id="UP000790580">
    <property type="component" value="Unassembled WGS sequence"/>
</dbReference>
<comment type="caution">
    <text evidence="2">The sequence shown here is derived from an EMBL/GenBank/DDBJ whole genome shotgun (WGS) entry which is preliminary data.</text>
</comment>
<feature type="transmembrane region" description="Helical" evidence="1">
    <location>
        <begin position="6"/>
        <end position="26"/>
    </location>
</feature>
<accession>A0ABS6JU01</accession>
<feature type="transmembrane region" description="Helical" evidence="1">
    <location>
        <begin position="33"/>
        <end position="50"/>
    </location>
</feature>
<name>A0ABS6JU01_9BACI</name>
<keyword evidence="1" id="KW-0472">Membrane</keyword>
<keyword evidence="1" id="KW-0812">Transmembrane</keyword>
<keyword evidence="3" id="KW-1185">Reference proteome</keyword>
<keyword evidence="1" id="KW-1133">Transmembrane helix</keyword>
<sequence length="51" mass="5800">MIPDLLLTIAWILVGVRCGIKFVNLLNSRSKDWLEILFYLSVVIITLGILL</sequence>
<protein>
    <submittedName>
        <fullName evidence="2">Uncharacterized protein</fullName>
    </submittedName>
</protein>
<evidence type="ECO:0000313" key="2">
    <source>
        <dbReference type="EMBL" id="MBU9722063.1"/>
    </source>
</evidence>
<gene>
    <name evidence="2" type="ORF">KS407_11515</name>
</gene>
<reference evidence="2 3" key="1">
    <citation type="submission" date="2021-06" db="EMBL/GenBank/DDBJ databases">
        <title>Bacillus sp. RD4P76, an endophyte from a halophyte.</title>
        <authorList>
            <person name="Sun J.-Q."/>
        </authorList>
    </citation>
    <scope>NUCLEOTIDE SEQUENCE [LARGE SCALE GENOMIC DNA]</scope>
    <source>
        <strain evidence="2 3">JCM 17098</strain>
    </source>
</reference>
<evidence type="ECO:0000256" key="1">
    <source>
        <dbReference type="SAM" id="Phobius"/>
    </source>
</evidence>
<evidence type="ECO:0000313" key="3">
    <source>
        <dbReference type="Proteomes" id="UP000790580"/>
    </source>
</evidence>
<organism evidence="2 3">
    <name type="scientific">Evansella alkalicola</name>
    <dbReference type="NCBI Taxonomy" id="745819"/>
    <lineage>
        <taxon>Bacteria</taxon>
        <taxon>Bacillati</taxon>
        <taxon>Bacillota</taxon>
        <taxon>Bacilli</taxon>
        <taxon>Bacillales</taxon>
        <taxon>Bacillaceae</taxon>
        <taxon>Evansella</taxon>
    </lineage>
</organism>